<sequence>MISISKNFVPIERSKLGFWSNNFSFR</sequence>
<dbReference type="AlphaFoldDB" id="A0A0A9G5Y0"/>
<reference evidence="1" key="1">
    <citation type="submission" date="2014-09" db="EMBL/GenBank/DDBJ databases">
        <authorList>
            <person name="Magalhaes I.L.F."/>
            <person name="Oliveira U."/>
            <person name="Santos F.R."/>
            <person name="Vidigal T.H.D.A."/>
            <person name="Brescovit A.D."/>
            <person name="Santos A.J."/>
        </authorList>
    </citation>
    <scope>NUCLEOTIDE SEQUENCE</scope>
    <source>
        <tissue evidence="1">Shoot tissue taken approximately 20 cm above the soil surface</tissue>
    </source>
</reference>
<dbReference type="EMBL" id="GBRH01179950">
    <property type="protein sequence ID" value="JAE17946.1"/>
    <property type="molecule type" value="Transcribed_RNA"/>
</dbReference>
<name>A0A0A9G5Y0_ARUDO</name>
<accession>A0A0A9G5Y0</accession>
<organism evidence="1">
    <name type="scientific">Arundo donax</name>
    <name type="common">Giant reed</name>
    <name type="synonym">Donax arundinaceus</name>
    <dbReference type="NCBI Taxonomy" id="35708"/>
    <lineage>
        <taxon>Eukaryota</taxon>
        <taxon>Viridiplantae</taxon>
        <taxon>Streptophyta</taxon>
        <taxon>Embryophyta</taxon>
        <taxon>Tracheophyta</taxon>
        <taxon>Spermatophyta</taxon>
        <taxon>Magnoliopsida</taxon>
        <taxon>Liliopsida</taxon>
        <taxon>Poales</taxon>
        <taxon>Poaceae</taxon>
        <taxon>PACMAD clade</taxon>
        <taxon>Arundinoideae</taxon>
        <taxon>Arundineae</taxon>
        <taxon>Arundo</taxon>
    </lineage>
</organism>
<evidence type="ECO:0000313" key="1">
    <source>
        <dbReference type="EMBL" id="JAE17946.1"/>
    </source>
</evidence>
<reference evidence="1" key="2">
    <citation type="journal article" date="2015" name="Data Brief">
        <title>Shoot transcriptome of the giant reed, Arundo donax.</title>
        <authorList>
            <person name="Barrero R.A."/>
            <person name="Guerrero F.D."/>
            <person name="Moolhuijzen P."/>
            <person name="Goolsby J.A."/>
            <person name="Tidwell J."/>
            <person name="Bellgard S.E."/>
            <person name="Bellgard M.I."/>
        </authorList>
    </citation>
    <scope>NUCLEOTIDE SEQUENCE</scope>
    <source>
        <tissue evidence="1">Shoot tissue taken approximately 20 cm above the soil surface</tissue>
    </source>
</reference>
<protein>
    <submittedName>
        <fullName evidence="1">Uncharacterized protein</fullName>
    </submittedName>
</protein>
<proteinExistence type="predicted"/>